<protein>
    <submittedName>
        <fullName evidence="1">Uncharacterized protein</fullName>
    </submittedName>
</protein>
<evidence type="ECO:0000313" key="2">
    <source>
        <dbReference type="Proteomes" id="UP001159363"/>
    </source>
</evidence>
<accession>A0ABQ9H5G2</accession>
<organism evidence="1 2">
    <name type="scientific">Dryococelus australis</name>
    <dbReference type="NCBI Taxonomy" id="614101"/>
    <lineage>
        <taxon>Eukaryota</taxon>
        <taxon>Metazoa</taxon>
        <taxon>Ecdysozoa</taxon>
        <taxon>Arthropoda</taxon>
        <taxon>Hexapoda</taxon>
        <taxon>Insecta</taxon>
        <taxon>Pterygota</taxon>
        <taxon>Neoptera</taxon>
        <taxon>Polyneoptera</taxon>
        <taxon>Phasmatodea</taxon>
        <taxon>Verophasmatodea</taxon>
        <taxon>Anareolatae</taxon>
        <taxon>Phasmatidae</taxon>
        <taxon>Eurycanthinae</taxon>
        <taxon>Dryococelus</taxon>
    </lineage>
</organism>
<proteinExistence type="predicted"/>
<gene>
    <name evidence="1" type="ORF">PR048_020127</name>
</gene>
<sequence length="76" mass="8813">MSANKQNTFTFIQKYEIVKEIEGKYSKTEIAHGIRYSQIVNAFEREGRNVTAKSLKGSTHSDLEKAVFDWFCQHRA</sequence>
<dbReference type="EMBL" id="JARBHB010000007">
    <property type="protein sequence ID" value="KAJ8879519.1"/>
    <property type="molecule type" value="Genomic_DNA"/>
</dbReference>
<reference evidence="1 2" key="1">
    <citation type="submission" date="2023-02" db="EMBL/GenBank/DDBJ databases">
        <title>LHISI_Scaffold_Assembly.</title>
        <authorList>
            <person name="Stuart O.P."/>
            <person name="Cleave R."/>
            <person name="Magrath M.J.L."/>
            <person name="Mikheyev A.S."/>
        </authorList>
    </citation>
    <scope>NUCLEOTIDE SEQUENCE [LARGE SCALE GENOMIC DNA]</scope>
    <source>
        <strain evidence="1">Daus_M_001</strain>
        <tissue evidence="1">Leg muscle</tissue>
    </source>
</reference>
<comment type="caution">
    <text evidence="1">The sequence shown here is derived from an EMBL/GenBank/DDBJ whole genome shotgun (WGS) entry which is preliminary data.</text>
</comment>
<keyword evidence="2" id="KW-1185">Reference proteome</keyword>
<evidence type="ECO:0000313" key="1">
    <source>
        <dbReference type="EMBL" id="KAJ8879519.1"/>
    </source>
</evidence>
<dbReference type="Proteomes" id="UP001159363">
    <property type="component" value="Chromosome 6"/>
</dbReference>
<name>A0ABQ9H5G2_9NEOP</name>